<dbReference type="PANTHER" id="PTHR44936">
    <property type="entry name" value="SENSOR PROTEIN CREC"/>
    <property type="match status" value="1"/>
</dbReference>
<keyword evidence="7" id="KW-0472">Membrane</keyword>
<evidence type="ECO:0000313" key="9">
    <source>
        <dbReference type="EMBL" id="MFD1950312.1"/>
    </source>
</evidence>
<dbReference type="PRINTS" id="PR00344">
    <property type="entry name" value="BCTRLSENSOR"/>
</dbReference>
<dbReference type="GO" id="GO:0016301">
    <property type="term" value="F:kinase activity"/>
    <property type="evidence" value="ECO:0007669"/>
    <property type="project" value="UniProtKB-KW"/>
</dbReference>
<dbReference type="PROSITE" id="PS50109">
    <property type="entry name" value="HIS_KIN"/>
    <property type="match status" value="1"/>
</dbReference>
<evidence type="ECO:0000256" key="6">
    <source>
        <dbReference type="ARBA" id="ARBA00022840"/>
    </source>
</evidence>
<dbReference type="InterPro" id="IPR050980">
    <property type="entry name" value="2C_sensor_his_kinase"/>
</dbReference>
<accession>A0ABW4TUE5</accession>
<evidence type="ECO:0000256" key="7">
    <source>
        <dbReference type="SAM" id="Phobius"/>
    </source>
</evidence>
<dbReference type="Proteomes" id="UP001597400">
    <property type="component" value="Unassembled WGS sequence"/>
</dbReference>
<comment type="catalytic activity">
    <reaction evidence="1">
        <text>ATP + protein L-histidine = ADP + protein N-phospho-L-histidine.</text>
        <dbReference type="EC" id="2.7.13.3"/>
    </reaction>
</comment>
<feature type="transmembrane region" description="Helical" evidence="7">
    <location>
        <begin position="12"/>
        <end position="30"/>
    </location>
</feature>
<evidence type="ECO:0000256" key="2">
    <source>
        <dbReference type="ARBA" id="ARBA00012438"/>
    </source>
</evidence>
<keyword evidence="4" id="KW-0547">Nucleotide-binding</keyword>
<dbReference type="EMBL" id="JBHUGS010000002">
    <property type="protein sequence ID" value="MFD1950312.1"/>
    <property type="molecule type" value="Genomic_DNA"/>
</dbReference>
<dbReference type="Pfam" id="PF02518">
    <property type="entry name" value="HATPase_c"/>
    <property type="match status" value="1"/>
</dbReference>
<keyword evidence="3" id="KW-0808">Transferase</keyword>
<evidence type="ECO:0000313" key="10">
    <source>
        <dbReference type="Proteomes" id="UP001597400"/>
    </source>
</evidence>
<evidence type="ECO:0000259" key="8">
    <source>
        <dbReference type="PROSITE" id="PS50109"/>
    </source>
</evidence>
<keyword evidence="6" id="KW-0067">ATP-binding</keyword>
<keyword evidence="7" id="KW-0812">Transmembrane</keyword>
<evidence type="ECO:0000256" key="4">
    <source>
        <dbReference type="ARBA" id="ARBA00022741"/>
    </source>
</evidence>
<keyword evidence="5 9" id="KW-0418">Kinase</keyword>
<dbReference type="InterPro" id="IPR003594">
    <property type="entry name" value="HATPase_dom"/>
</dbReference>
<gene>
    <name evidence="9" type="ORF">ACFSGX_05985</name>
</gene>
<dbReference type="Gene3D" id="3.30.565.10">
    <property type="entry name" value="Histidine kinase-like ATPase, C-terminal domain"/>
    <property type="match status" value="1"/>
</dbReference>
<evidence type="ECO:0000256" key="5">
    <source>
        <dbReference type="ARBA" id="ARBA00022777"/>
    </source>
</evidence>
<dbReference type="InterPro" id="IPR005467">
    <property type="entry name" value="His_kinase_dom"/>
</dbReference>
<dbReference type="EC" id="2.7.13.3" evidence="2"/>
<reference evidence="10" key="1">
    <citation type="journal article" date="2019" name="Int. J. Syst. Evol. Microbiol.">
        <title>The Global Catalogue of Microorganisms (GCM) 10K type strain sequencing project: providing services to taxonomists for standard genome sequencing and annotation.</title>
        <authorList>
            <consortium name="The Broad Institute Genomics Platform"/>
            <consortium name="The Broad Institute Genome Sequencing Center for Infectious Disease"/>
            <person name="Wu L."/>
            <person name="Ma J."/>
        </authorList>
    </citation>
    <scope>NUCLEOTIDE SEQUENCE [LARGE SCALE GENOMIC DNA]</scope>
    <source>
        <strain evidence="10">CGMCC 1.12702</strain>
    </source>
</reference>
<feature type="domain" description="Histidine kinase" evidence="8">
    <location>
        <begin position="181"/>
        <end position="389"/>
    </location>
</feature>
<keyword evidence="7" id="KW-1133">Transmembrane helix</keyword>
<dbReference type="InterPro" id="IPR036890">
    <property type="entry name" value="HATPase_C_sf"/>
</dbReference>
<evidence type="ECO:0000256" key="3">
    <source>
        <dbReference type="ARBA" id="ARBA00022679"/>
    </source>
</evidence>
<comment type="caution">
    <text evidence="9">The sequence shown here is derived from an EMBL/GenBank/DDBJ whole genome shotgun (WGS) entry which is preliminary data.</text>
</comment>
<sequence length="389" mass="41165">MVSNRALDPRGLGAIAAAAGLIAAGAVIVWALRHGFYGTTLFASLSAVWLTTLLWWNASEPRNAAIVAPAAGDEDREEEGVMLRMLLDQAPGALLAVEGTRVRALNRAARSLFATDDLVLPAPAALLSDDVARLRHDGRSWRIDRVAVQGSAAPRTLVALIDVEAAEHAAEARATRDLLRVLGHEVMNAMAPIASLAETALAVMAVPERRDRLLPEILGTLARRADGLRRFSEAYRQVARLPEPTLAPVPVADLFADLARLFDAQWQGGARLDIADPGDLIAPLDRGQIVQAMLALLNNGVEAALASDPPPLVRLSATASTDRLTFHVADDGPGVDAVHRASIFLPFFTTKADGNGIGLAAARQVAQGHGGDVILRAGRPTTFDLSVPL</sequence>
<dbReference type="SUPFAM" id="SSF55874">
    <property type="entry name" value="ATPase domain of HSP90 chaperone/DNA topoisomerase II/histidine kinase"/>
    <property type="match status" value="1"/>
</dbReference>
<feature type="transmembrane region" description="Helical" evidence="7">
    <location>
        <begin position="36"/>
        <end position="56"/>
    </location>
</feature>
<organism evidence="9 10">
    <name type="scientific">Sphingomonas arantia</name>
    <dbReference type="NCBI Taxonomy" id="1460676"/>
    <lineage>
        <taxon>Bacteria</taxon>
        <taxon>Pseudomonadati</taxon>
        <taxon>Pseudomonadota</taxon>
        <taxon>Alphaproteobacteria</taxon>
        <taxon>Sphingomonadales</taxon>
        <taxon>Sphingomonadaceae</taxon>
        <taxon>Sphingomonas</taxon>
    </lineage>
</organism>
<keyword evidence="10" id="KW-1185">Reference proteome</keyword>
<dbReference type="PANTHER" id="PTHR44936:SF10">
    <property type="entry name" value="SENSOR PROTEIN RSTB"/>
    <property type="match status" value="1"/>
</dbReference>
<dbReference type="SMART" id="SM00387">
    <property type="entry name" value="HATPase_c"/>
    <property type="match status" value="1"/>
</dbReference>
<evidence type="ECO:0000256" key="1">
    <source>
        <dbReference type="ARBA" id="ARBA00000085"/>
    </source>
</evidence>
<protein>
    <recommendedName>
        <fullName evidence="2">histidine kinase</fullName>
        <ecNumber evidence="2">2.7.13.3</ecNumber>
    </recommendedName>
</protein>
<name>A0ABW4TUE5_9SPHN</name>
<proteinExistence type="predicted"/>
<dbReference type="InterPro" id="IPR004358">
    <property type="entry name" value="Sig_transdc_His_kin-like_C"/>
</dbReference>